<evidence type="ECO:0000256" key="1">
    <source>
        <dbReference type="SAM" id="Phobius"/>
    </source>
</evidence>
<dbReference type="AlphaFoldDB" id="M7A1C6"/>
<feature type="non-terminal residue" evidence="2">
    <location>
        <position position="49"/>
    </location>
</feature>
<dbReference type="Proteomes" id="UP000012117">
    <property type="component" value="Unassembled WGS sequence"/>
</dbReference>
<comment type="caution">
    <text evidence="2">The sequence shown here is derived from an EMBL/GenBank/DDBJ whole genome shotgun (WGS) entry which is preliminary data.</text>
</comment>
<evidence type="ECO:0000313" key="3">
    <source>
        <dbReference type="Proteomes" id="UP000012117"/>
    </source>
</evidence>
<dbReference type="EMBL" id="AKWN02000184">
    <property type="protein sequence ID" value="EMP07850.1"/>
    <property type="molecule type" value="Genomic_DNA"/>
</dbReference>
<gene>
    <name evidence="2" type="ORF">LEP1GSC124_0327</name>
</gene>
<keyword evidence="1" id="KW-0812">Transmembrane</keyword>
<feature type="transmembrane region" description="Helical" evidence="1">
    <location>
        <begin position="6"/>
        <end position="24"/>
    </location>
</feature>
<sequence>MLQNFLKINGILFILIISLGIFLLECFKTEQRSLEVSIAIPGNDKEKSL</sequence>
<organism evidence="2 3">
    <name type="scientific">Leptospira interrogans serovar Pyrogenes str. 200701872</name>
    <dbReference type="NCBI Taxonomy" id="1193029"/>
    <lineage>
        <taxon>Bacteria</taxon>
        <taxon>Pseudomonadati</taxon>
        <taxon>Spirochaetota</taxon>
        <taxon>Spirochaetia</taxon>
        <taxon>Leptospirales</taxon>
        <taxon>Leptospiraceae</taxon>
        <taxon>Leptospira</taxon>
    </lineage>
</organism>
<protein>
    <submittedName>
        <fullName evidence="2">Uncharacterized protein</fullName>
    </submittedName>
</protein>
<keyword evidence="1" id="KW-1133">Transmembrane helix</keyword>
<reference evidence="2 3" key="1">
    <citation type="submission" date="2013-01" db="EMBL/GenBank/DDBJ databases">
        <authorList>
            <person name="Harkins D.M."/>
            <person name="Durkin A.S."/>
            <person name="Brinkac L.M."/>
            <person name="Haft D.H."/>
            <person name="Selengut J.D."/>
            <person name="Sanka R."/>
            <person name="DePew J."/>
            <person name="Purushe J."/>
            <person name="Picardeau M."/>
            <person name="Werts C."/>
            <person name="Goarant C."/>
            <person name="Vinetz J.M."/>
            <person name="Sutton G.G."/>
            <person name="Nierman W.C."/>
            <person name="Fouts D.E."/>
        </authorList>
    </citation>
    <scope>NUCLEOTIDE SEQUENCE [LARGE SCALE GENOMIC DNA]</scope>
    <source>
        <strain evidence="2 3">200701872</strain>
    </source>
</reference>
<keyword evidence="1" id="KW-0472">Membrane</keyword>
<evidence type="ECO:0000313" key="2">
    <source>
        <dbReference type="EMBL" id="EMP07850.1"/>
    </source>
</evidence>
<name>M7A1C6_LEPIR</name>
<accession>M7A1C6</accession>
<proteinExistence type="predicted"/>